<dbReference type="FunFam" id="3.40.1670.10:FF:000001">
    <property type="entry name" value="3-octaprenyl-4-hydroxybenzoate carboxy-lyase"/>
    <property type="match status" value="2"/>
</dbReference>
<dbReference type="InterPro" id="IPR002830">
    <property type="entry name" value="UbiD"/>
</dbReference>
<gene>
    <name evidence="15" type="ORF">EDI28_16700</name>
</gene>
<dbReference type="Proteomes" id="UP000287563">
    <property type="component" value="Unassembled WGS sequence"/>
</dbReference>
<sequence>MKFKDLRDFIEYLEQKGQLKRIKQPVDPDQEITEICDRTLRAGGPALLFENPVGYDMPILANLYGTPERVAMGMGRQDVKELREVGELLAYLKEPEPPRGFRDAIDKLPVFKQVLNMPAKRLRKAPCQHVVWEGDEVDLDKIPVMSCWPGDVAPLLTWGLTVTKGPNKKRQNLGIYRQQKLGKNKIIMRWLAHRGGALDLRDWMEAHPGKPFPVSVAFGADPATILGAVTPVPDTLSEYAFAGLLRGSKTEVVKSISNELEVPASAEIVLEGYIDPEEFADEGPYGDHTGYYNEVERHHVFTITHITMRKDPIYHSTYTGRPPDEPAVLGVALNEVFVPILQKQFPEIVDFYLPPEGCSYRMAVVTMKKQYPGHAKRVMMGVWSFLRQFMYTKFVIVCDDDVNARDWNSVVHAMTTRMEPSRDTVMIDNTPIDSLDFASPVVGLGSKMGLDATVKWEAETANTPVSSRPSTESIDSDALTRTVLQQFPEVVDCYLPSEADGCGMAIVAITKTAAGHAQRVMNGIWSVLDQHVNTKFIIVCDDDVNVRDWNDVIWAITTRMDPSRDTLLIDNPPIDSTDLVSPVVGSGSKMGLDATNKWPGESEREWGTPISKDPDIVARVDAIWDALGIFD</sequence>
<dbReference type="EMBL" id="RJLM01000007">
    <property type="protein sequence ID" value="RWX54273.1"/>
    <property type="molecule type" value="Genomic_DNA"/>
</dbReference>
<feature type="region of interest" description="Disordered" evidence="11">
    <location>
        <begin position="591"/>
        <end position="610"/>
    </location>
</feature>
<dbReference type="RefSeq" id="WP_128785003.1">
    <property type="nucleotide sequence ID" value="NZ_RJLM01000007.1"/>
</dbReference>
<feature type="compositionally biased region" description="Basic and acidic residues" evidence="11">
    <location>
        <begin position="600"/>
        <end position="610"/>
    </location>
</feature>
<comment type="subunit">
    <text evidence="6">Homohexamer.</text>
</comment>
<evidence type="ECO:0000256" key="9">
    <source>
        <dbReference type="ARBA" id="ARBA00022793"/>
    </source>
</evidence>
<dbReference type="Gene3D" id="1.20.5.570">
    <property type="entry name" value="Single helix bin"/>
    <property type="match status" value="1"/>
</dbReference>
<comment type="cofactor">
    <cofactor evidence="1">
        <name>a divalent metal cation</name>
        <dbReference type="ChEBI" id="CHEBI:60240"/>
    </cofactor>
</comment>
<dbReference type="InterPro" id="IPR049383">
    <property type="entry name" value="UbiD-like_N"/>
</dbReference>
<feature type="domain" description="3-octaprenyl-4-hydroxybenzoate carboxy-lyase-like Rift-related" evidence="12">
    <location>
        <begin position="123"/>
        <end position="322"/>
    </location>
</feature>
<comment type="function">
    <text evidence="2">Catalyzes the decarboxylation of 3-octaprenyl-4-hydroxy benzoate to 2-octaprenylphenol.</text>
</comment>
<dbReference type="AlphaFoldDB" id="A0A444JMF3"/>
<evidence type="ECO:0000313" key="15">
    <source>
        <dbReference type="EMBL" id="RWX54273.1"/>
    </source>
</evidence>
<organism evidence="15 16">
    <name type="scientific">Photobacterium chitinilyticum</name>
    <dbReference type="NCBI Taxonomy" id="2485123"/>
    <lineage>
        <taxon>Bacteria</taxon>
        <taxon>Pseudomonadati</taxon>
        <taxon>Pseudomonadota</taxon>
        <taxon>Gammaproteobacteria</taxon>
        <taxon>Vibrionales</taxon>
        <taxon>Vibrionaceae</taxon>
        <taxon>Photobacterium</taxon>
    </lineage>
</organism>
<keyword evidence="9" id="KW-0210">Decarboxylase</keyword>
<evidence type="ECO:0000256" key="7">
    <source>
        <dbReference type="ARBA" id="ARBA00018597"/>
    </source>
</evidence>
<evidence type="ECO:0000256" key="8">
    <source>
        <dbReference type="ARBA" id="ARBA00022688"/>
    </source>
</evidence>
<evidence type="ECO:0000259" key="12">
    <source>
        <dbReference type="Pfam" id="PF01977"/>
    </source>
</evidence>
<dbReference type="Pfam" id="PF01977">
    <property type="entry name" value="UbiD"/>
    <property type="match status" value="1"/>
</dbReference>
<feature type="domain" description="3-octaprenyl-4-hydroxybenzoate carboxy-lyase-like N-terminal" evidence="13">
    <location>
        <begin position="10"/>
        <end position="89"/>
    </location>
</feature>
<evidence type="ECO:0000256" key="11">
    <source>
        <dbReference type="SAM" id="MobiDB-lite"/>
    </source>
</evidence>
<feature type="domain" description="3-octaprenyl-4-hydroxybenzoate carboxy-lyase-like C-terminal" evidence="14">
    <location>
        <begin position="328"/>
        <end position="452"/>
    </location>
</feature>
<dbReference type="InterPro" id="IPR048304">
    <property type="entry name" value="UbiD_Rift_dom"/>
</dbReference>
<comment type="caution">
    <text evidence="15">The sequence shown here is derived from an EMBL/GenBank/DDBJ whole genome shotgun (WGS) entry which is preliminary data.</text>
</comment>
<evidence type="ECO:0000256" key="1">
    <source>
        <dbReference type="ARBA" id="ARBA00001968"/>
    </source>
</evidence>
<evidence type="ECO:0000313" key="16">
    <source>
        <dbReference type="Proteomes" id="UP000287563"/>
    </source>
</evidence>
<dbReference type="PANTHER" id="PTHR30108:SF17">
    <property type="entry name" value="FERULIC ACID DECARBOXYLASE 1"/>
    <property type="match status" value="1"/>
</dbReference>
<dbReference type="Pfam" id="PF20696">
    <property type="entry name" value="UbiD_C"/>
    <property type="match status" value="2"/>
</dbReference>
<comment type="pathway">
    <text evidence="4">Cofactor biosynthesis; ubiquinone biosynthesis.</text>
</comment>
<keyword evidence="16" id="KW-1185">Reference proteome</keyword>
<dbReference type="SUPFAM" id="SSF143968">
    <property type="entry name" value="UbiD C-terminal domain-like"/>
    <property type="match status" value="2"/>
</dbReference>
<evidence type="ECO:0000256" key="3">
    <source>
        <dbReference type="ARBA" id="ARBA00004202"/>
    </source>
</evidence>
<comment type="similarity">
    <text evidence="5">Belongs to the UbiD family.</text>
</comment>
<proteinExistence type="inferred from homology"/>
<keyword evidence="8" id="KW-0831">Ubiquinone biosynthesis</keyword>
<dbReference type="UniPathway" id="UPA00232"/>
<dbReference type="FunFam" id="1.20.5.570:FF:000001">
    <property type="entry name" value="3-octaprenyl-4-hydroxybenzoate carboxy-lyase"/>
    <property type="match status" value="1"/>
</dbReference>
<keyword evidence="15" id="KW-0456">Lyase</keyword>
<feature type="domain" description="3-octaprenyl-4-hydroxybenzoate carboxy-lyase-like C-terminal" evidence="14">
    <location>
        <begin position="481"/>
        <end position="594"/>
    </location>
</feature>
<evidence type="ECO:0000259" key="14">
    <source>
        <dbReference type="Pfam" id="PF20696"/>
    </source>
</evidence>
<evidence type="ECO:0000256" key="2">
    <source>
        <dbReference type="ARBA" id="ARBA00002811"/>
    </source>
</evidence>
<evidence type="ECO:0000259" key="13">
    <source>
        <dbReference type="Pfam" id="PF20695"/>
    </source>
</evidence>
<dbReference type="GO" id="GO:0006744">
    <property type="term" value="P:ubiquinone biosynthetic process"/>
    <property type="evidence" value="ECO:0007669"/>
    <property type="project" value="UniProtKB-UniPathway"/>
</dbReference>
<dbReference type="InterPro" id="IPR049381">
    <property type="entry name" value="UbiD-like_C"/>
</dbReference>
<dbReference type="Pfam" id="PF20695">
    <property type="entry name" value="UbiD_N"/>
    <property type="match status" value="1"/>
</dbReference>
<evidence type="ECO:0000256" key="10">
    <source>
        <dbReference type="ARBA" id="ARBA00030393"/>
    </source>
</evidence>
<evidence type="ECO:0000256" key="6">
    <source>
        <dbReference type="ARBA" id="ARBA00011643"/>
    </source>
</evidence>
<dbReference type="PANTHER" id="PTHR30108">
    <property type="entry name" value="3-OCTAPRENYL-4-HYDROXYBENZOATE CARBOXY-LYASE-RELATED"/>
    <property type="match status" value="1"/>
</dbReference>
<evidence type="ECO:0000256" key="4">
    <source>
        <dbReference type="ARBA" id="ARBA00004749"/>
    </source>
</evidence>
<evidence type="ECO:0000256" key="5">
    <source>
        <dbReference type="ARBA" id="ARBA00010021"/>
    </source>
</evidence>
<comment type="subcellular location">
    <subcellularLocation>
        <location evidence="3">Cell membrane</location>
        <topology evidence="3">Peripheral membrane protein</topology>
    </subcellularLocation>
</comment>
<protein>
    <recommendedName>
        <fullName evidence="7">3-octaprenyl-4-hydroxybenzoate carboxy-lyase</fullName>
    </recommendedName>
    <alternativeName>
        <fullName evidence="10">Polyprenyl p-hydroxybenzoate decarboxylase</fullName>
    </alternativeName>
</protein>
<dbReference type="Gene3D" id="3.40.1670.10">
    <property type="entry name" value="UbiD C-terminal domain-like"/>
    <property type="match status" value="2"/>
</dbReference>
<dbReference type="GO" id="GO:0008694">
    <property type="term" value="F:4-hydroxy-3-polyprenylbenzoate decarboxylase activity"/>
    <property type="evidence" value="ECO:0007669"/>
    <property type="project" value="TreeGrafter"/>
</dbReference>
<dbReference type="OrthoDB" id="9809841at2"/>
<name>A0A444JMF3_9GAMM</name>
<dbReference type="NCBIfam" id="NF008175">
    <property type="entry name" value="PRK10922.1"/>
    <property type="match status" value="1"/>
</dbReference>
<dbReference type="NCBIfam" id="TIGR00148">
    <property type="entry name" value="UbiD family decarboxylase"/>
    <property type="match status" value="1"/>
</dbReference>
<reference evidence="15 16" key="1">
    <citation type="submission" date="2018-11" db="EMBL/GenBank/DDBJ databases">
        <title>Photobacterium sp. BEI247 sp. nov., a marine bacterium isolated from Yongle Blue Hole in the South China Sea.</title>
        <authorList>
            <person name="Wang X."/>
        </authorList>
    </citation>
    <scope>NUCLEOTIDE SEQUENCE [LARGE SCALE GENOMIC DNA]</scope>
    <source>
        <strain evidence="16">BEI247</strain>
    </source>
</reference>
<dbReference type="GO" id="GO:0005829">
    <property type="term" value="C:cytosol"/>
    <property type="evidence" value="ECO:0007669"/>
    <property type="project" value="TreeGrafter"/>
</dbReference>
<dbReference type="SUPFAM" id="SSF50475">
    <property type="entry name" value="FMN-binding split barrel"/>
    <property type="match status" value="1"/>
</dbReference>
<accession>A0A444JMF3</accession>
<dbReference type="GO" id="GO:0005886">
    <property type="term" value="C:plasma membrane"/>
    <property type="evidence" value="ECO:0007669"/>
    <property type="project" value="UniProtKB-SubCell"/>
</dbReference>